<comment type="function">
    <text evidence="2">Decarboxylates L-threonine-O-3-phosphate to yield (R)-1-amino-2-propanol O-2-phosphate, the precursor for the linkage between the nucleotide loop and the corrin ring in cobalamin.</text>
</comment>
<dbReference type="GO" id="GO:0048472">
    <property type="term" value="F:threonine-phosphate decarboxylase activity"/>
    <property type="evidence" value="ECO:0007669"/>
    <property type="project" value="UniProtKB-EC"/>
</dbReference>
<evidence type="ECO:0000256" key="9">
    <source>
        <dbReference type="ARBA" id="ARBA00048531"/>
    </source>
</evidence>
<evidence type="ECO:0000256" key="5">
    <source>
        <dbReference type="ARBA" id="ARBA00022573"/>
    </source>
</evidence>
<dbReference type="Proteomes" id="UP000295793">
    <property type="component" value="Unassembled WGS sequence"/>
</dbReference>
<dbReference type="PANTHER" id="PTHR42885">
    <property type="entry name" value="HISTIDINOL-PHOSPHATE AMINOTRANSFERASE-RELATED"/>
    <property type="match status" value="1"/>
</dbReference>
<reference evidence="11 12" key="1">
    <citation type="submission" date="2019-03" db="EMBL/GenBank/DDBJ databases">
        <title>Genomic Encyclopedia of Archaeal and Bacterial Type Strains, Phase II (KMG-II): from individual species to whole genera.</title>
        <authorList>
            <person name="Goeker M."/>
        </authorList>
    </citation>
    <scope>NUCLEOTIDE SEQUENCE [LARGE SCALE GENOMIC DNA]</scope>
    <source>
        <strain evidence="11 12">DSM 15388</strain>
    </source>
</reference>
<dbReference type="InterPro" id="IPR015421">
    <property type="entry name" value="PyrdxlP-dep_Trfase_major"/>
</dbReference>
<dbReference type="EMBL" id="SLZR01000013">
    <property type="protein sequence ID" value="TCS39034.1"/>
    <property type="molecule type" value="Genomic_DNA"/>
</dbReference>
<evidence type="ECO:0000313" key="11">
    <source>
        <dbReference type="EMBL" id="TCS39034.1"/>
    </source>
</evidence>
<feature type="domain" description="Aminotransferase class I/classII large" evidence="10">
    <location>
        <begin position="131"/>
        <end position="304"/>
    </location>
</feature>
<keyword evidence="6" id="KW-0663">Pyridoxal phosphate</keyword>
<comment type="cofactor">
    <cofactor evidence="1">
        <name>pyridoxal 5'-phosphate</name>
        <dbReference type="ChEBI" id="CHEBI:597326"/>
    </cofactor>
</comment>
<organism evidence="11 12">
    <name type="scientific">Reinekea marinisedimentorum</name>
    <dbReference type="NCBI Taxonomy" id="230495"/>
    <lineage>
        <taxon>Bacteria</taxon>
        <taxon>Pseudomonadati</taxon>
        <taxon>Pseudomonadota</taxon>
        <taxon>Gammaproteobacteria</taxon>
        <taxon>Oceanospirillales</taxon>
        <taxon>Saccharospirillaceae</taxon>
        <taxon>Reinekea</taxon>
    </lineage>
</organism>
<dbReference type="OrthoDB" id="9799304at2"/>
<dbReference type="SUPFAM" id="SSF53383">
    <property type="entry name" value="PLP-dependent transferases"/>
    <property type="match status" value="1"/>
</dbReference>
<dbReference type="Gene3D" id="3.90.1150.10">
    <property type="entry name" value="Aspartate Aminotransferase, domain 1"/>
    <property type="match status" value="1"/>
</dbReference>
<dbReference type="GO" id="GO:0009236">
    <property type="term" value="P:cobalamin biosynthetic process"/>
    <property type="evidence" value="ECO:0007669"/>
    <property type="project" value="UniProtKB-UniPathway"/>
</dbReference>
<dbReference type="EC" id="4.1.1.81" evidence="4"/>
<evidence type="ECO:0000256" key="4">
    <source>
        <dbReference type="ARBA" id="ARBA00012285"/>
    </source>
</evidence>
<dbReference type="InterPro" id="IPR004839">
    <property type="entry name" value="Aminotransferase_I/II_large"/>
</dbReference>
<proteinExistence type="predicted"/>
<dbReference type="PANTHER" id="PTHR42885:SF1">
    <property type="entry name" value="THREONINE-PHOSPHATE DECARBOXYLASE"/>
    <property type="match status" value="1"/>
</dbReference>
<dbReference type="AlphaFoldDB" id="A0A4R3I1F2"/>
<dbReference type="Pfam" id="PF00155">
    <property type="entry name" value="Aminotran_1_2"/>
    <property type="match status" value="1"/>
</dbReference>
<evidence type="ECO:0000256" key="8">
    <source>
        <dbReference type="ARBA" id="ARBA00029996"/>
    </source>
</evidence>
<dbReference type="RefSeq" id="WP_132702530.1">
    <property type="nucleotide sequence ID" value="NZ_SLZR01000013.1"/>
</dbReference>
<evidence type="ECO:0000313" key="12">
    <source>
        <dbReference type="Proteomes" id="UP000295793"/>
    </source>
</evidence>
<sequence>MAVTHGGNLLEIAARYKTDAADWLDLSDGVSPFSIPLGPVPIEAWQALPQNADGLEQAAQQYYQSAFEPLAVAGSQAAIMALPAVITEQLGRCGTVALPRVGYKEHEQAWTVFKKNNQRWSIVYYQDQPTDAQLAGCDVVVLINPNNPTGYLLDAERLWALHNKLAEQGRWLVVDEAFMDVTPHCSVLNRVQRFDHTVVLRSLGKFFGLAGARVGFVFANPSVLTALTETIGPWTVTGPSRWAAKQALGNSQWQQQNRQRLARSSERLHRLLAQHFDSPMATHALFITVKLSDAVAVHGALCQQQVLTRLCDEKNALRFGIPGDDRQWQKLESALTVMQAATNSKG</sequence>
<accession>A0A4R3I1F2</accession>
<dbReference type="InterPro" id="IPR004838">
    <property type="entry name" value="NHTrfase_class1_PyrdxlP-BS"/>
</dbReference>
<comment type="catalytic activity">
    <reaction evidence="9">
        <text>O-phospho-L-threonine + H(+) = (R)-1-aminopropan-2-yl phosphate + CO2</text>
        <dbReference type="Rhea" id="RHEA:11492"/>
        <dbReference type="ChEBI" id="CHEBI:15378"/>
        <dbReference type="ChEBI" id="CHEBI:16526"/>
        <dbReference type="ChEBI" id="CHEBI:58563"/>
        <dbReference type="ChEBI" id="CHEBI:58675"/>
        <dbReference type="EC" id="4.1.1.81"/>
    </reaction>
</comment>
<evidence type="ECO:0000256" key="7">
    <source>
        <dbReference type="ARBA" id="ARBA00023239"/>
    </source>
</evidence>
<dbReference type="CDD" id="cd00609">
    <property type="entry name" value="AAT_like"/>
    <property type="match status" value="1"/>
</dbReference>
<keyword evidence="7" id="KW-0456">Lyase</keyword>
<keyword evidence="12" id="KW-1185">Reference proteome</keyword>
<keyword evidence="5" id="KW-0169">Cobalamin biosynthesis</keyword>
<dbReference type="PROSITE" id="PS00105">
    <property type="entry name" value="AA_TRANSFER_CLASS_1"/>
    <property type="match status" value="1"/>
</dbReference>
<dbReference type="InterPro" id="IPR015422">
    <property type="entry name" value="PyrdxlP-dep_Trfase_small"/>
</dbReference>
<protein>
    <recommendedName>
        <fullName evidence="4">threonine-phosphate decarboxylase</fullName>
        <ecNumber evidence="4">4.1.1.81</ecNumber>
    </recommendedName>
    <alternativeName>
        <fullName evidence="8">L-threonine-O-3-phosphate decarboxylase</fullName>
    </alternativeName>
</protein>
<dbReference type="UniPathway" id="UPA00148"/>
<gene>
    <name evidence="11" type="ORF">BCF53_11380</name>
</gene>
<dbReference type="GO" id="GO:0030170">
    <property type="term" value="F:pyridoxal phosphate binding"/>
    <property type="evidence" value="ECO:0007669"/>
    <property type="project" value="InterPro"/>
</dbReference>
<evidence type="ECO:0000256" key="3">
    <source>
        <dbReference type="ARBA" id="ARBA00004953"/>
    </source>
</evidence>
<comment type="caution">
    <text evidence="11">The sequence shown here is derived from an EMBL/GenBank/DDBJ whole genome shotgun (WGS) entry which is preliminary data.</text>
</comment>
<dbReference type="InterPro" id="IPR015424">
    <property type="entry name" value="PyrdxlP-dep_Trfase"/>
</dbReference>
<evidence type="ECO:0000256" key="1">
    <source>
        <dbReference type="ARBA" id="ARBA00001933"/>
    </source>
</evidence>
<evidence type="ECO:0000256" key="2">
    <source>
        <dbReference type="ARBA" id="ARBA00003444"/>
    </source>
</evidence>
<dbReference type="Gene3D" id="3.40.640.10">
    <property type="entry name" value="Type I PLP-dependent aspartate aminotransferase-like (Major domain)"/>
    <property type="match status" value="1"/>
</dbReference>
<dbReference type="InterPro" id="IPR005860">
    <property type="entry name" value="CobD"/>
</dbReference>
<name>A0A4R3I1F2_9GAMM</name>
<dbReference type="NCBIfam" id="TIGR01140">
    <property type="entry name" value="L_thr_O3P_dcar"/>
    <property type="match status" value="1"/>
</dbReference>
<evidence type="ECO:0000259" key="10">
    <source>
        <dbReference type="Pfam" id="PF00155"/>
    </source>
</evidence>
<evidence type="ECO:0000256" key="6">
    <source>
        <dbReference type="ARBA" id="ARBA00022898"/>
    </source>
</evidence>
<comment type="pathway">
    <text evidence="3">Cofactor biosynthesis; adenosylcobalamin biosynthesis.</text>
</comment>